<sequence>MDQNGILKYVEPVLNFCRKRLNNPSDAEDLAGDILLHVLTGMKKYSINSPDAWVWRVARNRYARFINARAQNRMILSGDDLPDTAAEEQSGEDDEAEYQNVFRYLHTLSTEYRNIFVDYYVGEMSVRDLSVKYSLPETTVKWRLSEGRRKIKERIGADEMERVYKRINWNTTVCNGDLNTYEYLHSQVARAICLAAYEKPLTVEEISIATGIPAMYIEDELPKLVYGDAVRRAGNKYATDFILLRLEDRKQLEAASAQLIRSFADFFENLFSERSEAVRELDFYGHDFGMDRLGFIVIPYVLRNMISAVKTKLRFENGPYPVRQDGGYGWMIVEETEDEREMAAEFNCGCNTTGDDSGSGNEKPSHIYYYWISRYFDPGVYHVYGTCRMHAEGIPQSSENGIIQISLSDEDAAHYISNGLIRKCADGYQLSFPCFTAAAFKAFVSLFDADNGLEAPLGEWIKDLRKAFASFVPKRLDSQINQWVSCYANQLAGYVSDELIRRGVLKKPDEHRPLTDGVFYVEGEYIKNI</sequence>
<gene>
    <name evidence="1" type="ORF">SAMN06297397_1515</name>
</gene>
<evidence type="ECO:0000313" key="2">
    <source>
        <dbReference type="Proteomes" id="UP000192328"/>
    </source>
</evidence>
<reference evidence="1" key="1">
    <citation type="submission" date="2017-04" db="EMBL/GenBank/DDBJ databases">
        <authorList>
            <person name="Varghese N."/>
            <person name="Submissions S."/>
        </authorList>
    </citation>
    <scope>NUCLEOTIDE SEQUENCE</scope>
    <source>
        <strain evidence="1">WTE2008</strain>
    </source>
</reference>
<accession>A0AC61PL03</accession>
<comment type="caution">
    <text evidence="1">The sequence shown here is derived from an EMBL/GenBank/DDBJ whole genome shotgun (WGS) entry which is preliminary data.</text>
</comment>
<protein>
    <submittedName>
        <fullName evidence="1">RNA polymerase sigma factor, sigma-70 family</fullName>
    </submittedName>
</protein>
<keyword evidence="2" id="KW-1185">Reference proteome</keyword>
<dbReference type="Proteomes" id="UP000192328">
    <property type="component" value="Unassembled WGS sequence"/>
</dbReference>
<proteinExistence type="predicted"/>
<evidence type="ECO:0000313" key="1">
    <source>
        <dbReference type="EMBL" id="SMC58041.1"/>
    </source>
</evidence>
<dbReference type="EMBL" id="FWXZ01000002">
    <property type="protein sequence ID" value="SMC58041.1"/>
    <property type="molecule type" value="Genomic_DNA"/>
</dbReference>
<organism evidence="1 2">
    <name type="scientific">Aristaeella lactis</name>
    <dbReference type="NCBI Taxonomy" id="3046383"/>
    <lineage>
        <taxon>Bacteria</taxon>
        <taxon>Bacillati</taxon>
        <taxon>Bacillota</taxon>
        <taxon>Clostridia</taxon>
        <taxon>Eubacteriales</taxon>
        <taxon>Aristaeellaceae</taxon>
        <taxon>Aristaeella</taxon>
    </lineage>
</organism>
<name>A0AC61PL03_9FIRM</name>